<dbReference type="STRING" id="312017.Q23K41"/>
<dbReference type="eggNOG" id="KOG1989">
    <property type="taxonomic scope" value="Eukaryota"/>
</dbReference>
<evidence type="ECO:0000313" key="4">
    <source>
        <dbReference type="Proteomes" id="UP000009168"/>
    </source>
</evidence>
<dbReference type="GO" id="GO:0005524">
    <property type="term" value="F:ATP binding"/>
    <property type="evidence" value="ECO:0007669"/>
    <property type="project" value="InterPro"/>
</dbReference>
<dbReference type="SUPFAM" id="SSF48464">
    <property type="entry name" value="ENTH/VHS domain"/>
    <property type="match status" value="1"/>
</dbReference>
<name>Q23K41_TETTS</name>
<dbReference type="PANTHER" id="PTHR44329">
    <property type="entry name" value="SERINE/THREONINE-PROTEIN KINASE TNNI3K-RELATED"/>
    <property type="match status" value="1"/>
</dbReference>
<sequence>MKQNQYKNLKIQLENKNEITLKQEIGSGSFSNVYLTSNSSYVAKVMNLNYVPSQRSFINERKYYQELGQHSNIVQYLGSQELQGGSLGVLVIENCPKGSLVDIMSMTPKNQLSEQQILRVIYEVAQGLSHIHKRKLIHRDIKIENILYSEENRFKICDFGSVTNNLVPKISKCNIQDIKEEMDRNTTPMYRAPEILDPHIFPDYPINEKIDIFALGVLAYILCFKKPPFDSILGAISGSCLWPEFPITSDEFHNFIMRMLSINPADRPSANEIIQIITKDLKFEYKQDGMIDPYIFTKQAQKEAKASWLQIINAKFIGAFFDTQGWIKGALQYDEYGPKQKYVRKLLLKAWKKRPKTDKFYMLLYNHWKEHRSNTIINLKILILLHNYFKKGPPEAIKNPVDRKISPEKILDDIQQNWQKIILDGELVKPKDQKRSQYTCNLIVNLTKFLQTKLLLNQKYSQYFEGNFSLNPFLESAKKKFKPLDPLLLPDLIEYLAVILKFVNVNLLHQCQLWNIQATISLSMLDEIYCLLCLTIHLYKTFKISTNFESHKFDENDIRQFIKAQDINLEKIYKQAQLYFQRCSLITETKLPIATMIPKLPNNVIEYIKQIEILTNSEPEFKIFEHLNYKQNIYGIKLPLSYGPGVIDAIKQTEKQFENGNVSSVNAISSKQYDSKRSPHQQQFENTNQITVSNQSQHNQRAHSANPQKNKQGTLDSDDQSDEGEFMKEYQQKMSKAIKSSNDQTKNEYIFAKKPANSNAQLPVHKSNKPFIPNPYSINGMDKQFLAQEKNQINSFPNSQKHDFWAQPQQANQEVINLFEQFQNNLPNGQAIQNQSNQNEDMFNQFTFWDPSHPMLVGYQKEKDEKYVDNSKGQGFFEANDLNRSVIKDNNKCQDLIDLNIFDEQINIDLLKLPSQQPHVTQPINSNPFDFWSNINNNLIQNLEQMQKNGQNTNQNNEDPNNKYNNFQVNNMNNQQAINNQNGYQINNQNNQQINNYQVNNYQLSNQNNSQGNNQNNYNYQQYNQNNYQINNQNNYQLEQKNVKADDIFNDFGQQNNVYDYTNANINIKQNLQNNFYMNQQQVNQLDNFLQNEQNQQKQQNQQIYNQNFYNQIYDQQNQIGQGNVNQQNDFNNNQLQNQNLTNQQFQQQIQNQLQMIYQQQLSNMQEQQYIQINNPFLNKINQNNVIQINTSPRMSPPKQFQDESIQNPTSYQNKEEQLLDQKLQLQNQIILQQQQEQPQTQRRSKKLIGAEDSNDEEKQNKKEALQRLGSENIPDDDCEALRPLDSFLGQQKAMDPSQQMRKSISPFKSNKNHLKFQNETEHEKVEKDLEQLKLEQCQSKIRKHPELVNYIKHEVSSEFFDFIVDFSEIKMGNKIGSGNSCEVYKGRCKNKDVAIKVIKLDNSDELHLKEFQREIQALIKLKNHENLLQLVAISSYDNNFYIITEFCEGGTLFELLHKKKQQIKMIKWDHRIRWLKDLAKGMLYLHQNNLIHRDLKSLNLLFDKPYDPNSDNIPTMKIADFGLTRVGSSQAVPFQSGALGTFHWMAPETMRNQPVSTQADVYSFAIVMYELASRETPFKEKGNVAAIIKYVSEEKGRPNLQKLHFDTPQFIIKLMIKCWDENPKKRPKFDQIIQVLENPTLMNQLAD</sequence>
<feature type="region of interest" description="Disordered" evidence="1">
    <location>
        <begin position="1190"/>
        <end position="1213"/>
    </location>
</feature>
<proteinExistence type="predicted"/>
<dbReference type="SUPFAM" id="SSF56112">
    <property type="entry name" value="Protein kinase-like (PK-like)"/>
    <property type="match status" value="2"/>
</dbReference>
<dbReference type="HOGENOM" id="CLU_235289_0_0_1"/>
<dbReference type="RefSeq" id="XP_001017247.2">
    <property type="nucleotide sequence ID" value="XM_001017247.2"/>
</dbReference>
<dbReference type="InterPro" id="IPR000719">
    <property type="entry name" value="Prot_kinase_dom"/>
</dbReference>
<evidence type="ECO:0000259" key="2">
    <source>
        <dbReference type="PROSITE" id="PS50011"/>
    </source>
</evidence>
<keyword evidence="4" id="KW-1185">Reference proteome</keyword>
<dbReference type="GeneID" id="7830585"/>
<dbReference type="KEGG" id="tet:TTHERM_00195930"/>
<dbReference type="SMART" id="SM00220">
    <property type="entry name" value="S_TKc"/>
    <property type="match status" value="2"/>
</dbReference>
<dbReference type="InterPro" id="IPR051681">
    <property type="entry name" value="Ser/Thr_Kinases-Pseudokinases"/>
</dbReference>
<keyword evidence="3" id="KW-0808">Transferase</keyword>
<dbReference type="PROSITE" id="PS00108">
    <property type="entry name" value="PROTEIN_KINASE_ST"/>
    <property type="match status" value="2"/>
</dbReference>
<protein>
    <submittedName>
        <fullName evidence="3">Tyrosine kinase domain protein</fullName>
    </submittedName>
</protein>
<feature type="domain" description="Protein kinase" evidence="2">
    <location>
        <begin position="19"/>
        <end position="295"/>
    </location>
</feature>
<gene>
    <name evidence="3" type="ORF">TTHERM_00195930</name>
</gene>
<dbReference type="Gene3D" id="1.25.40.90">
    <property type="match status" value="1"/>
</dbReference>
<dbReference type="PRINTS" id="PR00109">
    <property type="entry name" value="TYRKINASE"/>
</dbReference>
<evidence type="ECO:0000256" key="1">
    <source>
        <dbReference type="SAM" id="MobiDB-lite"/>
    </source>
</evidence>
<feature type="compositionally biased region" description="Basic and acidic residues" evidence="1">
    <location>
        <begin position="1257"/>
        <end position="1266"/>
    </location>
</feature>
<dbReference type="GO" id="GO:0004674">
    <property type="term" value="F:protein serine/threonine kinase activity"/>
    <property type="evidence" value="ECO:0007669"/>
    <property type="project" value="TreeGrafter"/>
</dbReference>
<dbReference type="InterPro" id="IPR001245">
    <property type="entry name" value="Ser-Thr/Tyr_kinase_cat_dom"/>
</dbReference>
<dbReference type="Gene3D" id="1.10.510.10">
    <property type="entry name" value="Transferase(Phosphotransferase) domain 1"/>
    <property type="match status" value="2"/>
</dbReference>
<dbReference type="OrthoDB" id="291827at2759"/>
<dbReference type="PROSITE" id="PS50011">
    <property type="entry name" value="PROTEIN_KINASE_DOM"/>
    <property type="match status" value="2"/>
</dbReference>
<feature type="domain" description="Protein kinase" evidence="2">
    <location>
        <begin position="1370"/>
        <end position="1642"/>
    </location>
</feature>
<dbReference type="CDD" id="cd13999">
    <property type="entry name" value="STKc_MAP3K-like"/>
    <property type="match status" value="1"/>
</dbReference>
<dbReference type="EMBL" id="GG662673">
    <property type="protein sequence ID" value="EAR97002.2"/>
    <property type="molecule type" value="Genomic_DNA"/>
</dbReference>
<feature type="compositionally biased region" description="Polar residues" evidence="1">
    <location>
        <begin position="1203"/>
        <end position="1212"/>
    </location>
</feature>
<dbReference type="Proteomes" id="UP000009168">
    <property type="component" value="Unassembled WGS sequence"/>
</dbReference>
<accession>Q23K41</accession>
<reference evidence="4" key="1">
    <citation type="journal article" date="2006" name="PLoS Biol.">
        <title>Macronuclear genome sequence of the ciliate Tetrahymena thermophila, a model eukaryote.</title>
        <authorList>
            <person name="Eisen J.A."/>
            <person name="Coyne R.S."/>
            <person name="Wu M."/>
            <person name="Wu D."/>
            <person name="Thiagarajan M."/>
            <person name="Wortman J.R."/>
            <person name="Badger J.H."/>
            <person name="Ren Q."/>
            <person name="Amedeo P."/>
            <person name="Jones K.M."/>
            <person name="Tallon L.J."/>
            <person name="Delcher A.L."/>
            <person name="Salzberg S.L."/>
            <person name="Silva J.C."/>
            <person name="Haas B.J."/>
            <person name="Majoros W.H."/>
            <person name="Farzad M."/>
            <person name="Carlton J.M."/>
            <person name="Smith R.K. Jr."/>
            <person name="Garg J."/>
            <person name="Pearlman R.E."/>
            <person name="Karrer K.M."/>
            <person name="Sun L."/>
            <person name="Manning G."/>
            <person name="Elde N.C."/>
            <person name="Turkewitz A.P."/>
            <person name="Asai D.J."/>
            <person name="Wilkes D.E."/>
            <person name="Wang Y."/>
            <person name="Cai H."/>
            <person name="Collins K."/>
            <person name="Stewart B.A."/>
            <person name="Lee S.R."/>
            <person name="Wilamowska K."/>
            <person name="Weinberg Z."/>
            <person name="Ruzzo W.L."/>
            <person name="Wloga D."/>
            <person name="Gaertig J."/>
            <person name="Frankel J."/>
            <person name="Tsao C.-C."/>
            <person name="Gorovsky M.A."/>
            <person name="Keeling P.J."/>
            <person name="Waller R.F."/>
            <person name="Patron N.J."/>
            <person name="Cherry J.M."/>
            <person name="Stover N.A."/>
            <person name="Krieger C.J."/>
            <person name="del Toro C."/>
            <person name="Ryder H.F."/>
            <person name="Williamson S.C."/>
            <person name="Barbeau R.A."/>
            <person name="Hamilton E.P."/>
            <person name="Orias E."/>
        </authorList>
    </citation>
    <scope>NUCLEOTIDE SEQUENCE [LARGE SCALE GENOMIC DNA]</scope>
    <source>
        <strain evidence="4">SB210</strain>
    </source>
</reference>
<feature type="region of interest" description="Disordered" evidence="1">
    <location>
        <begin position="1233"/>
        <end position="1279"/>
    </location>
</feature>
<evidence type="ECO:0000313" key="3">
    <source>
        <dbReference type="EMBL" id="EAR97002.2"/>
    </source>
</evidence>
<dbReference type="eggNOG" id="KOG0192">
    <property type="taxonomic scope" value="Eukaryota"/>
</dbReference>
<dbReference type="InterPro" id="IPR008942">
    <property type="entry name" value="ENTH_VHS"/>
</dbReference>
<dbReference type="InterPro" id="IPR008271">
    <property type="entry name" value="Ser/Thr_kinase_AS"/>
</dbReference>
<dbReference type="Pfam" id="PF00069">
    <property type="entry name" value="Pkinase"/>
    <property type="match status" value="1"/>
</dbReference>
<organism evidence="3 4">
    <name type="scientific">Tetrahymena thermophila (strain SB210)</name>
    <dbReference type="NCBI Taxonomy" id="312017"/>
    <lineage>
        <taxon>Eukaryota</taxon>
        <taxon>Sar</taxon>
        <taxon>Alveolata</taxon>
        <taxon>Ciliophora</taxon>
        <taxon>Intramacronucleata</taxon>
        <taxon>Oligohymenophorea</taxon>
        <taxon>Hymenostomatida</taxon>
        <taxon>Tetrahymenina</taxon>
        <taxon>Tetrahymenidae</taxon>
        <taxon>Tetrahymena</taxon>
    </lineage>
</organism>
<feature type="region of interest" description="Disordered" evidence="1">
    <location>
        <begin position="693"/>
        <end position="722"/>
    </location>
</feature>
<dbReference type="InParanoid" id="Q23K41"/>
<dbReference type="InterPro" id="IPR011009">
    <property type="entry name" value="Kinase-like_dom_sf"/>
</dbReference>
<feature type="compositionally biased region" description="Polar residues" evidence="1">
    <location>
        <begin position="693"/>
        <end position="715"/>
    </location>
</feature>
<feature type="compositionally biased region" description="Low complexity" evidence="1">
    <location>
        <begin position="1233"/>
        <end position="1242"/>
    </location>
</feature>
<dbReference type="Pfam" id="PF07714">
    <property type="entry name" value="PK_Tyr_Ser-Thr"/>
    <property type="match status" value="1"/>
</dbReference>
<keyword evidence="3" id="KW-0418">Kinase</keyword>